<evidence type="ECO:0000259" key="7">
    <source>
        <dbReference type="Pfam" id="PF00496"/>
    </source>
</evidence>
<evidence type="ECO:0000256" key="3">
    <source>
        <dbReference type="ARBA" id="ARBA00022448"/>
    </source>
</evidence>
<dbReference type="PROSITE" id="PS51318">
    <property type="entry name" value="TAT"/>
    <property type="match status" value="1"/>
</dbReference>
<feature type="signal peptide" evidence="6">
    <location>
        <begin position="1"/>
        <end position="24"/>
    </location>
</feature>
<evidence type="ECO:0000256" key="4">
    <source>
        <dbReference type="ARBA" id="ARBA00022729"/>
    </source>
</evidence>
<dbReference type="PROSITE" id="PS51257">
    <property type="entry name" value="PROKAR_LIPOPROTEIN"/>
    <property type="match status" value="1"/>
</dbReference>
<feature type="domain" description="Solute-binding protein family 5" evidence="7">
    <location>
        <begin position="96"/>
        <end position="490"/>
    </location>
</feature>
<gene>
    <name evidence="8" type="ORF">SAMN04487966_102209</name>
</gene>
<dbReference type="PIRSF" id="PIRSF002741">
    <property type="entry name" value="MppA"/>
    <property type="match status" value="1"/>
</dbReference>
<dbReference type="GO" id="GO:0030313">
    <property type="term" value="C:cell envelope"/>
    <property type="evidence" value="ECO:0007669"/>
    <property type="project" value="UniProtKB-SubCell"/>
</dbReference>
<dbReference type="STRING" id="574650.SAMN04487966_102209"/>
<evidence type="ECO:0000256" key="5">
    <source>
        <dbReference type="SAM" id="MobiDB-lite"/>
    </source>
</evidence>
<dbReference type="GO" id="GO:0043190">
    <property type="term" value="C:ATP-binding cassette (ABC) transporter complex"/>
    <property type="evidence" value="ECO:0007669"/>
    <property type="project" value="InterPro"/>
</dbReference>
<keyword evidence="9" id="KW-1185">Reference proteome</keyword>
<dbReference type="PANTHER" id="PTHR30290:SF10">
    <property type="entry name" value="PERIPLASMIC OLIGOPEPTIDE-BINDING PROTEIN-RELATED"/>
    <property type="match status" value="1"/>
</dbReference>
<dbReference type="RefSeq" id="WP_177227813.1">
    <property type="nucleotide sequence ID" value="NZ_FPCG01000002.1"/>
</dbReference>
<feature type="chain" id="PRO_5011665554" evidence="6">
    <location>
        <begin position="25"/>
        <end position="571"/>
    </location>
</feature>
<comment type="similarity">
    <text evidence="2">Belongs to the bacterial solute-binding protein 5 family.</text>
</comment>
<dbReference type="GO" id="GO:1904680">
    <property type="term" value="F:peptide transmembrane transporter activity"/>
    <property type="evidence" value="ECO:0007669"/>
    <property type="project" value="TreeGrafter"/>
</dbReference>
<dbReference type="PANTHER" id="PTHR30290">
    <property type="entry name" value="PERIPLASMIC BINDING COMPONENT OF ABC TRANSPORTER"/>
    <property type="match status" value="1"/>
</dbReference>
<dbReference type="Gene3D" id="3.90.76.10">
    <property type="entry name" value="Dipeptide-binding Protein, Domain 1"/>
    <property type="match status" value="1"/>
</dbReference>
<dbReference type="InterPro" id="IPR006311">
    <property type="entry name" value="TAT_signal"/>
</dbReference>
<proteinExistence type="inferred from homology"/>
<dbReference type="InterPro" id="IPR000914">
    <property type="entry name" value="SBP_5_dom"/>
</dbReference>
<dbReference type="InterPro" id="IPR030678">
    <property type="entry name" value="Peptide/Ni-bd"/>
</dbReference>
<dbReference type="Pfam" id="PF00496">
    <property type="entry name" value="SBP_bac_5"/>
    <property type="match status" value="1"/>
</dbReference>
<reference evidence="8 9" key="1">
    <citation type="submission" date="2016-10" db="EMBL/GenBank/DDBJ databases">
        <authorList>
            <person name="de Groot N.N."/>
        </authorList>
    </citation>
    <scope>NUCLEOTIDE SEQUENCE [LARGE SCALE GENOMIC DNA]</scope>
    <source>
        <strain evidence="8 9">CGMCC 1.7054</strain>
    </source>
</reference>
<evidence type="ECO:0000256" key="1">
    <source>
        <dbReference type="ARBA" id="ARBA00004196"/>
    </source>
</evidence>
<dbReference type="EMBL" id="FPCG01000002">
    <property type="protein sequence ID" value="SFV21151.1"/>
    <property type="molecule type" value="Genomic_DNA"/>
</dbReference>
<dbReference type="GO" id="GO:0042597">
    <property type="term" value="C:periplasmic space"/>
    <property type="evidence" value="ECO:0007669"/>
    <property type="project" value="UniProtKB-ARBA"/>
</dbReference>
<evidence type="ECO:0000313" key="9">
    <source>
        <dbReference type="Proteomes" id="UP000198881"/>
    </source>
</evidence>
<keyword evidence="3" id="KW-0813">Transport</keyword>
<name>A0A1I7MGV0_9MICC</name>
<dbReference type="Gene3D" id="3.10.105.10">
    <property type="entry name" value="Dipeptide-binding Protein, Domain 3"/>
    <property type="match status" value="1"/>
</dbReference>
<comment type="subcellular location">
    <subcellularLocation>
        <location evidence="1">Cell envelope</location>
    </subcellularLocation>
</comment>
<organism evidence="8 9">
    <name type="scientific">Micrococcus terreus</name>
    <dbReference type="NCBI Taxonomy" id="574650"/>
    <lineage>
        <taxon>Bacteria</taxon>
        <taxon>Bacillati</taxon>
        <taxon>Actinomycetota</taxon>
        <taxon>Actinomycetes</taxon>
        <taxon>Micrococcales</taxon>
        <taxon>Micrococcaceae</taxon>
        <taxon>Micrococcus</taxon>
    </lineage>
</organism>
<dbReference type="InterPro" id="IPR039424">
    <property type="entry name" value="SBP_5"/>
</dbReference>
<evidence type="ECO:0000256" key="6">
    <source>
        <dbReference type="SAM" id="SignalP"/>
    </source>
</evidence>
<accession>A0A1I7MGV0</accession>
<dbReference type="AlphaFoldDB" id="A0A1I7MGV0"/>
<feature type="region of interest" description="Disordered" evidence="5">
    <location>
        <begin position="29"/>
        <end position="50"/>
    </location>
</feature>
<sequence length="571" mass="62843">MDLSRRTVLSAAATALAFSVTGCAHTLRSAGQQTTSPAPTPTTPEPTVSTVHPLRVGTAAPPRTLDPAWADDAESHRVTRQVAETLVGVDPDTGAPTPLLATRWTITPDGLQYTFTLRPDVLFHDGTELTAETVVANVERWSRLPEELGAGRLAQMPRLSFDSVFGGYAGEDGCRFDSVEATDEATLVITLTEPVIFLLDALTAPSFAITSPASWEQAQTRMAQTPDSQLPETRVAGTGPYRWAEAGELDEAPQDDRRPLRLEIWDQYWGGRPQMGPVTLQVSPRAEDRLRDLRRDELDVFDVVTPDLLRPLVQGGAQILQRDPVSVLYLGMNLSHPVMNRLYVRQAVAHAVDRRALATEEFLAGTSTAHFFVPPSLGVDPEELTTYGYDPAEAERLLRLSSYEGEELEFLYPVYTARPYLPSPERIYARISADLGRVGIRVRPVPVPWDEDYAHRVRSHSTRAFHLGGRTAQFRDPHSFIEPLFGRDNAEFAYQNRRVSETIDLARGAADPSARRDLYAQAAASVALDLPALPLAFPISALAAGPRIQSYPVSPVLDERFDRVVPVPEQG</sequence>
<protein>
    <submittedName>
        <fullName evidence="8">Peptide/nickel transport system substrate-binding protein</fullName>
    </submittedName>
</protein>
<dbReference type="SUPFAM" id="SSF53850">
    <property type="entry name" value="Periplasmic binding protein-like II"/>
    <property type="match status" value="1"/>
</dbReference>
<evidence type="ECO:0000256" key="2">
    <source>
        <dbReference type="ARBA" id="ARBA00005695"/>
    </source>
</evidence>
<evidence type="ECO:0000313" key="8">
    <source>
        <dbReference type="EMBL" id="SFV21151.1"/>
    </source>
</evidence>
<dbReference type="Proteomes" id="UP000198881">
    <property type="component" value="Unassembled WGS sequence"/>
</dbReference>
<keyword evidence="4 6" id="KW-0732">Signal</keyword>
<dbReference type="GO" id="GO:0015833">
    <property type="term" value="P:peptide transport"/>
    <property type="evidence" value="ECO:0007669"/>
    <property type="project" value="TreeGrafter"/>
</dbReference>
<dbReference type="Gene3D" id="3.40.190.10">
    <property type="entry name" value="Periplasmic binding protein-like II"/>
    <property type="match status" value="1"/>
</dbReference>